<evidence type="ECO:0000313" key="3">
    <source>
        <dbReference type="Proteomes" id="UP001234989"/>
    </source>
</evidence>
<evidence type="ECO:0000259" key="1">
    <source>
        <dbReference type="Pfam" id="PF16413"/>
    </source>
</evidence>
<sequence>MIVMDALDQGDLVNLPALLVQHVALAAEGAHSLPYGFWLIKKSLSKKERQRKRRKLCMKPSKLKKAENAKLTVTLLAEQKVDWEDEKICFQTIAAALGNFYAMHPPLLRNPSGDGLKFYRKRVLSSGSEVTSTENIGNHYTLGSLGPSVNKQFFVYLVEIAISASLVRELGITIRHKQRQL</sequence>
<gene>
    <name evidence="2" type="ORF">MTR67_018589</name>
</gene>
<dbReference type="Proteomes" id="UP001234989">
    <property type="component" value="Chromosome 4"/>
</dbReference>
<dbReference type="Pfam" id="PF16413">
    <property type="entry name" value="Mlh1_C"/>
    <property type="match status" value="1"/>
</dbReference>
<dbReference type="GO" id="GO:0000813">
    <property type="term" value="C:ESCRT I complex"/>
    <property type="evidence" value="ECO:0007669"/>
    <property type="project" value="InterPro"/>
</dbReference>
<dbReference type="InterPro" id="IPR032189">
    <property type="entry name" value="Mlh1_C"/>
</dbReference>
<accession>A0AAF0QSK6</accession>
<reference evidence="2" key="1">
    <citation type="submission" date="2023-08" db="EMBL/GenBank/DDBJ databases">
        <title>A de novo genome assembly of Solanum verrucosum Schlechtendal, a Mexican diploid species geographically isolated from the other diploid A-genome species in potato relatives.</title>
        <authorList>
            <person name="Hosaka K."/>
        </authorList>
    </citation>
    <scope>NUCLEOTIDE SEQUENCE</scope>
    <source>
        <tissue evidence="2">Young leaves</tissue>
    </source>
</reference>
<dbReference type="AlphaFoldDB" id="A0AAF0QSK6"/>
<dbReference type="EMBL" id="CP133615">
    <property type="protein sequence ID" value="WMV25204.1"/>
    <property type="molecule type" value="Genomic_DNA"/>
</dbReference>
<name>A0AAF0QSK6_SOLVR</name>
<keyword evidence="3" id="KW-1185">Reference proteome</keyword>
<protein>
    <recommendedName>
        <fullName evidence="1">DNA mismatch repair protein Mlh1 C-terminal domain-containing protein</fullName>
    </recommendedName>
</protein>
<organism evidence="2 3">
    <name type="scientific">Solanum verrucosum</name>
    <dbReference type="NCBI Taxonomy" id="315347"/>
    <lineage>
        <taxon>Eukaryota</taxon>
        <taxon>Viridiplantae</taxon>
        <taxon>Streptophyta</taxon>
        <taxon>Embryophyta</taxon>
        <taxon>Tracheophyta</taxon>
        <taxon>Spermatophyta</taxon>
        <taxon>Magnoliopsida</taxon>
        <taxon>eudicotyledons</taxon>
        <taxon>Gunneridae</taxon>
        <taxon>Pentapetalae</taxon>
        <taxon>asterids</taxon>
        <taxon>lamiids</taxon>
        <taxon>Solanales</taxon>
        <taxon>Solanaceae</taxon>
        <taxon>Solanoideae</taxon>
        <taxon>Solaneae</taxon>
        <taxon>Solanum</taxon>
    </lineage>
</organism>
<proteinExistence type="predicted"/>
<feature type="domain" description="DNA mismatch repair protein Mlh1 C-terminal" evidence="1">
    <location>
        <begin position="78"/>
        <end position="108"/>
    </location>
</feature>
<evidence type="ECO:0000313" key="2">
    <source>
        <dbReference type="EMBL" id="WMV25204.1"/>
    </source>
</evidence>